<dbReference type="Proteomes" id="UP001168435">
    <property type="component" value="Unassembled WGS sequence"/>
</dbReference>
<evidence type="ECO:0000313" key="2">
    <source>
        <dbReference type="Proteomes" id="UP001168435"/>
    </source>
</evidence>
<protein>
    <recommendedName>
        <fullName evidence="3">DUF1492 domain-containing protein</fullName>
    </recommendedName>
</protein>
<keyword evidence="2" id="KW-1185">Reference proteome</keyword>
<sequence length="149" mass="16361">MRAREYFESVRAEVIRLERSRSMLERLRAREGARAQTYGISSGSSAGGDPMDAVGSRIDMEGRMAALVARSEADIDAATEVLYGRDGRGGLAKLKGSRYSDAVCLYYVQGSTWAEAAAEMECSRQWCRALAAEAFSYIDRVGWAEVKDA</sequence>
<accession>A0ABT7XFN7</accession>
<reference evidence="1" key="2">
    <citation type="submission" date="2024-05" db="EMBL/GenBank/DDBJ databases">
        <title>Identification and characterization of horizontal gene transfer across gut microbiota members of farm animals based on homology search.</title>
        <authorList>
            <person name="Schwarzerova J."/>
            <person name="Nykrynova M."/>
            <person name="Jureckova K."/>
            <person name="Cejkova D."/>
            <person name="Rychlik I."/>
        </authorList>
    </citation>
    <scope>NUCLEOTIDE SEQUENCE</scope>
    <source>
        <strain evidence="1">176_SSukc20</strain>
    </source>
</reference>
<dbReference type="EMBL" id="JAUEIQ010000007">
    <property type="protein sequence ID" value="MDN0064219.1"/>
    <property type="molecule type" value="Genomic_DNA"/>
</dbReference>
<evidence type="ECO:0008006" key="3">
    <source>
        <dbReference type="Google" id="ProtNLM"/>
    </source>
</evidence>
<comment type="caution">
    <text evidence="1">The sequence shown here is derived from an EMBL/GenBank/DDBJ whole genome shotgun (WGS) entry which is preliminary data.</text>
</comment>
<proteinExistence type="predicted"/>
<evidence type="ECO:0000313" key="1">
    <source>
        <dbReference type="EMBL" id="MDN0064219.1"/>
    </source>
</evidence>
<gene>
    <name evidence="1" type="ORF">QVN30_07850</name>
</gene>
<reference evidence="1" key="1">
    <citation type="submission" date="2023-06" db="EMBL/GenBank/DDBJ databases">
        <authorList>
            <person name="Zeman M."/>
            <person name="Kubasova T."/>
            <person name="Jahodarova E."/>
            <person name="Nykrynova M."/>
            <person name="Rychlik I."/>
        </authorList>
    </citation>
    <scope>NUCLEOTIDE SEQUENCE</scope>
    <source>
        <strain evidence="1">176_SSukc20</strain>
    </source>
</reference>
<name>A0ABT7XFN7_9ACTN</name>
<organism evidence="1 2">
    <name type="scientific">Collinsella ihumii</name>
    <dbReference type="NCBI Taxonomy" id="1720204"/>
    <lineage>
        <taxon>Bacteria</taxon>
        <taxon>Bacillati</taxon>
        <taxon>Actinomycetota</taxon>
        <taxon>Coriobacteriia</taxon>
        <taxon>Coriobacteriales</taxon>
        <taxon>Coriobacteriaceae</taxon>
        <taxon>Collinsella</taxon>
    </lineage>
</organism>
<dbReference type="RefSeq" id="WP_289820885.1">
    <property type="nucleotide sequence ID" value="NZ_JAUEIM010000020.1"/>
</dbReference>